<gene>
    <name evidence="2" type="ORF">HLV38_05840</name>
</gene>
<keyword evidence="3" id="KW-1185">Reference proteome</keyword>
<dbReference type="KEGG" id="bwa:HLV38_05840"/>
<dbReference type="PANTHER" id="PTHR34297:SF2">
    <property type="entry name" value="ASP23_GLS24 FAMILY ENVELOPE STRESS RESPONSE PROTEIN"/>
    <property type="match status" value="1"/>
</dbReference>
<dbReference type="InterPro" id="IPR005531">
    <property type="entry name" value="Asp23"/>
</dbReference>
<evidence type="ECO:0000313" key="3">
    <source>
        <dbReference type="Proteomes" id="UP000503297"/>
    </source>
</evidence>
<comment type="similarity">
    <text evidence="1">Belongs to the asp23 family.</text>
</comment>
<proteinExistence type="inferred from homology"/>
<reference evidence="3" key="1">
    <citation type="submission" date="2020-05" db="EMBL/GenBank/DDBJ databases">
        <title>Novel species in genus Nocardioides.</title>
        <authorList>
            <person name="Zhang G."/>
        </authorList>
    </citation>
    <scope>NUCLEOTIDE SEQUENCE [LARGE SCALE GENOMIC DNA]</scope>
    <source>
        <strain evidence="3">zg-1050</strain>
    </source>
</reference>
<evidence type="ECO:0000256" key="1">
    <source>
        <dbReference type="ARBA" id="ARBA00005721"/>
    </source>
</evidence>
<dbReference type="EMBL" id="CP053716">
    <property type="protein sequence ID" value="QKF07685.1"/>
    <property type="molecule type" value="Genomic_DNA"/>
</dbReference>
<dbReference type="AlphaFoldDB" id="A0A6M8IXV8"/>
<sequence length="115" mass="11937">MSDLHVEGMGVATNVVETIVSIAASSVEGVAGVDAGAPHGVRALLRTRPVTQGIRVEEAEDGSLHVSVRIVAQYGTVLPDLAKEVREAIADAVSTQVGATVGTVDVYIDGIRFDR</sequence>
<dbReference type="RefSeq" id="WP_172164131.1">
    <property type="nucleotide sequence ID" value="NZ_CP053716.1"/>
</dbReference>
<accession>A0A6M8IXV8</accession>
<dbReference type="PANTHER" id="PTHR34297">
    <property type="entry name" value="HYPOTHETICAL CYTOSOLIC PROTEIN-RELATED"/>
    <property type="match status" value="1"/>
</dbReference>
<dbReference type="Proteomes" id="UP000503297">
    <property type="component" value="Chromosome"/>
</dbReference>
<dbReference type="Pfam" id="PF03780">
    <property type="entry name" value="Asp23"/>
    <property type="match status" value="1"/>
</dbReference>
<name>A0A6M8IXV8_9ACTN</name>
<evidence type="ECO:0000313" key="2">
    <source>
        <dbReference type="EMBL" id="QKF07685.1"/>
    </source>
</evidence>
<organism evidence="2 3">
    <name type="scientific">Berryella wangjianweii</name>
    <dbReference type="NCBI Taxonomy" id="2734634"/>
    <lineage>
        <taxon>Bacteria</taxon>
        <taxon>Bacillati</taxon>
        <taxon>Actinomycetota</taxon>
        <taxon>Coriobacteriia</taxon>
        <taxon>Eggerthellales</taxon>
        <taxon>Eggerthellaceae</taxon>
        <taxon>Berryella</taxon>
    </lineage>
</organism>
<protein>
    <submittedName>
        <fullName evidence="2">Asp23/Gls24 family envelope stress response protein</fullName>
    </submittedName>
</protein>